<proteinExistence type="predicted"/>
<dbReference type="OrthoDB" id="10252718at2759"/>
<evidence type="ECO:0000313" key="1">
    <source>
        <dbReference type="EMBL" id="VEU43218.1"/>
    </source>
</evidence>
<dbReference type="AlphaFoldDB" id="A0A448ZME6"/>
<keyword evidence="2" id="KW-1185">Reference proteome</keyword>
<dbReference type="Proteomes" id="UP000291116">
    <property type="component" value="Unassembled WGS sequence"/>
</dbReference>
<accession>A0A448ZME6</accession>
<dbReference type="EMBL" id="CAACVS010000531">
    <property type="protein sequence ID" value="VEU43218.1"/>
    <property type="molecule type" value="Genomic_DNA"/>
</dbReference>
<reference evidence="1 2" key="1">
    <citation type="submission" date="2019-01" db="EMBL/GenBank/DDBJ databases">
        <authorList>
            <person name="Ferrante I. M."/>
        </authorList>
    </citation>
    <scope>NUCLEOTIDE SEQUENCE [LARGE SCALE GENOMIC DNA]</scope>
    <source>
        <strain evidence="1 2">B856</strain>
    </source>
</reference>
<dbReference type="Pfam" id="PF08561">
    <property type="entry name" value="Ribosomal_L37"/>
    <property type="match status" value="1"/>
</dbReference>
<name>A0A448ZME6_9STRA</name>
<gene>
    <name evidence="1" type="ORF">PSNMU_V1.4_AUG-EV-PASAV3_0102670</name>
</gene>
<dbReference type="InterPro" id="IPR013870">
    <property type="entry name" value="Ribosomal_mL54"/>
</dbReference>
<sequence length="119" mass="12745">MAGTAGLARAAARSLGLPLSSPAARSVPRRAFGVTPLGSLPMKAGTELESLSIFKGQPAPVVAERAEYPSWVAELPTPQPSLAALRKIPNEEADLDQIKRYLKLTRRQAVRQRNEESAA</sequence>
<evidence type="ECO:0000313" key="2">
    <source>
        <dbReference type="Proteomes" id="UP000291116"/>
    </source>
</evidence>
<organism evidence="1 2">
    <name type="scientific">Pseudo-nitzschia multistriata</name>
    <dbReference type="NCBI Taxonomy" id="183589"/>
    <lineage>
        <taxon>Eukaryota</taxon>
        <taxon>Sar</taxon>
        <taxon>Stramenopiles</taxon>
        <taxon>Ochrophyta</taxon>
        <taxon>Bacillariophyta</taxon>
        <taxon>Bacillariophyceae</taxon>
        <taxon>Bacillariophycidae</taxon>
        <taxon>Bacillariales</taxon>
        <taxon>Bacillariaceae</taxon>
        <taxon>Pseudo-nitzschia</taxon>
    </lineage>
</organism>
<protein>
    <submittedName>
        <fullName evidence="1">Uncharacterized protein</fullName>
    </submittedName>
</protein>